<dbReference type="RefSeq" id="WP_023159810.1">
    <property type="nucleotide sequence ID" value="NZ_CAAGTS010000001.1"/>
</dbReference>
<organism evidence="1">
    <name type="scientific">Klebsiella pneumoniae</name>
    <dbReference type="NCBI Taxonomy" id="573"/>
    <lineage>
        <taxon>Bacteria</taxon>
        <taxon>Pseudomonadati</taxon>
        <taxon>Pseudomonadota</taxon>
        <taxon>Gammaproteobacteria</taxon>
        <taxon>Enterobacterales</taxon>
        <taxon>Enterobacteriaceae</taxon>
        <taxon>Klebsiella/Raoultella group</taxon>
        <taxon>Klebsiella</taxon>
        <taxon>Klebsiella pneumoniae complex</taxon>
    </lineage>
</organism>
<evidence type="ECO:0000313" key="2">
    <source>
        <dbReference type="EMBL" id="TCX42236.1"/>
    </source>
</evidence>
<comment type="caution">
    <text evidence="1">The sequence shown here is derived from an EMBL/GenBank/DDBJ whole genome shotgun (WGS) entry which is preliminary data.</text>
</comment>
<evidence type="ECO:0000313" key="1">
    <source>
        <dbReference type="EMBL" id="TCX16990.1"/>
    </source>
</evidence>
<dbReference type="EMBL" id="SDCG01000055">
    <property type="protein sequence ID" value="TCX16990.1"/>
    <property type="molecule type" value="Genomic_DNA"/>
</dbReference>
<gene>
    <name evidence="1" type="ORF">ETE70_28045</name>
    <name evidence="3" type="ORF">ETE87_27760</name>
    <name evidence="2" type="ORF">ETF02_16520</name>
</gene>
<sequence>MLIINTEYLVAPLICRGEFLEQYVEDLRIINEIIDDANIQVFKEYDILSEMGKVDFYPSDSFFKKIISQDKDTRISANDIVRTLYKLINAAPEFSNDIENYDIEWKPQVTAPILSYLSDDRKSHYRNLFHKVIFQSILFQRESYIFSIQKNSSYNTNFDVEIDAGITLIEPDVLGEMPFNINQKVTMFGSVRDVIINLNGYDIYKRADSIQSLKLSFYFGVLNYLSTNNLKRSISWDDFDIGRAFYKSLLNNQCAHTQKFSALLYDMVLRIICRKREDLDVNPFRKSKDSKEQIVFEGLKGFRCHLTKHHEGLRLMFWLDPETRRLILANVGPKMELLIAEP</sequence>
<evidence type="ECO:0000313" key="3">
    <source>
        <dbReference type="EMBL" id="TCX81652.1"/>
    </source>
</evidence>
<dbReference type="EMBL" id="SDCI01000013">
    <property type="protein sequence ID" value="TCX42236.1"/>
    <property type="molecule type" value="Genomic_DNA"/>
</dbReference>
<dbReference type="AlphaFoldDB" id="A0A483HCT8"/>
<accession>A0A483HCT8</accession>
<dbReference type="EMBL" id="SDCQ01000060">
    <property type="protein sequence ID" value="TCX81652.1"/>
    <property type="molecule type" value="Genomic_DNA"/>
</dbReference>
<name>A0A483HCT8_KLEPN</name>
<protein>
    <submittedName>
        <fullName evidence="1">Uncharacterized protein</fullName>
    </submittedName>
</protein>
<reference evidence="1" key="1">
    <citation type="submission" date="2019-01" db="EMBL/GenBank/DDBJ databases">
        <authorList>
            <person name="Lista F."/>
            <person name="Anselmo A."/>
        </authorList>
    </citation>
    <scope>NUCLEOTIDE SEQUENCE</scope>
    <source>
        <strain evidence="2">14S</strain>
        <strain evidence="1">16S</strain>
        <strain evidence="3">6S</strain>
    </source>
</reference>
<proteinExistence type="predicted"/>